<feature type="compositionally biased region" description="Low complexity" evidence="1">
    <location>
        <begin position="219"/>
        <end position="235"/>
    </location>
</feature>
<dbReference type="EMBL" id="PKPP01000094">
    <property type="protein sequence ID" value="PWA97907.1"/>
    <property type="molecule type" value="Genomic_DNA"/>
</dbReference>
<reference evidence="2 3" key="1">
    <citation type="journal article" date="2018" name="Mol. Plant">
        <title>The genome of Artemisia annua provides insight into the evolution of Asteraceae family and artemisinin biosynthesis.</title>
        <authorList>
            <person name="Shen Q."/>
            <person name="Zhang L."/>
            <person name="Liao Z."/>
            <person name="Wang S."/>
            <person name="Yan T."/>
            <person name="Shi P."/>
            <person name="Liu M."/>
            <person name="Fu X."/>
            <person name="Pan Q."/>
            <person name="Wang Y."/>
            <person name="Lv Z."/>
            <person name="Lu X."/>
            <person name="Zhang F."/>
            <person name="Jiang W."/>
            <person name="Ma Y."/>
            <person name="Chen M."/>
            <person name="Hao X."/>
            <person name="Li L."/>
            <person name="Tang Y."/>
            <person name="Lv G."/>
            <person name="Zhou Y."/>
            <person name="Sun X."/>
            <person name="Brodelius P.E."/>
            <person name="Rose J.K.C."/>
            <person name="Tang K."/>
        </authorList>
    </citation>
    <scope>NUCLEOTIDE SEQUENCE [LARGE SCALE GENOMIC DNA]</scope>
    <source>
        <strain evidence="3">cv. Huhao1</strain>
        <tissue evidence="2">Leaf</tissue>
    </source>
</reference>
<evidence type="ECO:0000313" key="2">
    <source>
        <dbReference type="EMBL" id="PWA97907.1"/>
    </source>
</evidence>
<accession>A0A2U1QIW4</accession>
<proteinExistence type="predicted"/>
<feature type="compositionally biased region" description="Polar residues" evidence="1">
    <location>
        <begin position="236"/>
        <end position="257"/>
    </location>
</feature>
<name>A0A2U1QIW4_ARTAN</name>
<keyword evidence="3" id="KW-1185">Reference proteome</keyword>
<feature type="compositionally biased region" description="Low complexity" evidence="1">
    <location>
        <begin position="193"/>
        <end position="209"/>
    </location>
</feature>
<feature type="region of interest" description="Disordered" evidence="1">
    <location>
        <begin position="183"/>
        <end position="257"/>
    </location>
</feature>
<comment type="caution">
    <text evidence="2">The sequence shown here is derived from an EMBL/GenBank/DDBJ whole genome shotgun (WGS) entry which is preliminary data.</text>
</comment>
<dbReference type="OrthoDB" id="1934862at2759"/>
<organism evidence="2 3">
    <name type="scientific">Artemisia annua</name>
    <name type="common">Sweet wormwood</name>
    <dbReference type="NCBI Taxonomy" id="35608"/>
    <lineage>
        <taxon>Eukaryota</taxon>
        <taxon>Viridiplantae</taxon>
        <taxon>Streptophyta</taxon>
        <taxon>Embryophyta</taxon>
        <taxon>Tracheophyta</taxon>
        <taxon>Spermatophyta</taxon>
        <taxon>Magnoliopsida</taxon>
        <taxon>eudicotyledons</taxon>
        <taxon>Gunneridae</taxon>
        <taxon>Pentapetalae</taxon>
        <taxon>asterids</taxon>
        <taxon>campanulids</taxon>
        <taxon>Asterales</taxon>
        <taxon>Asteraceae</taxon>
        <taxon>Asteroideae</taxon>
        <taxon>Anthemideae</taxon>
        <taxon>Artemisiinae</taxon>
        <taxon>Artemisia</taxon>
    </lineage>
</organism>
<evidence type="ECO:0008006" key="4">
    <source>
        <dbReference type="Google" id="ProtNLM"/>
    </source>
</evidence>
<dbReference type="AlphaFoldDB" id="A0A2U1QIW4"/>
<sequence>MEQYNQLERRLSIQEQSFADLQSSVSALNSTVLQLKKSIDEDFKAGLNILIADYQNRMKLDADPESSFVTGGSSDRSSVEVVDDQSNAKVNKPYQLVNRNLKLTSTVEQYNSAFNSLRNQVDVPPDVLLDLYLGGLPTELLHTIHLFDPKTVNQAMRLARLQEGAYYALWGLDVPKSQLFHNDSSGYEKNRGSFSPSPSTLPSPKFLPSVLHSQPTSAPKKPYTPTTLPKPYIKPSNSATNQYPATNNTFPKNTPFKTLSKREYDEKRMNNQCFSCNEKYSPGHVCKNSKLYMILSPEIEDVGEIDVSTGSESNYRDESSEGHDGLALSIHALLGSWGSQTLQISSVIKRQIVSMLVDSGSSHNFINISFIIKSLKWRTNGVEFEADFFAMPIGGYDVVLGINWLSTLGEIKFDFKLLYMEFNWRNKVIRFNGRPKITHEWDKSTDLIAKGPCEQAYLVDYSVDDMQFCAVKLGVPTWMHNQSHLESELQQLLDSFSDVDYTGASSFSHYRSKQICDSIQDVATTAMIYVSGNSNILCQQQQTVS</sequence>
<dbReference type="CDD" id="cd00303">
    <property type="entry name" value="retropepsin_like"/>
    <property type="match status" value="1"/>
</dbReference>
<evidence type="ECO:0000256" key="1">
    <source>
        <dbReference type="SAM" id="MobiDB-lite"/>
    </source>
</evidence>
<protein>
    <recommendedName>
        <fullName evidence="4">Reverse transcriptase domain-containing protein</fullName>
    </recommendedName>
</protein>
<dbReference type="Proteomes" id="UP000245207">
    <property type="component" value="Unassembled WGS sequence"/>
</dbReference>
<gene>
    <name evidence="2" type="ORF">CTI12_AA021770</name>
</gene>
<evidence type="ECO:0000313" key="3">
    <source>
        <dbReference type="Proteomes" id="UP000245207"/>
    </source>
</evidence>